<dbReference type="OrthoDB" id="5372081at2"/>
<evidence type="ECO:0000256" key="1">
    <source>
        <dbReference type="ARBA" id="ARBA00006096"/>
    </source>
</evidence>
<dbReference type="Pfam" id="PF02113">
    <property type="entry name" value="Peptidase_S13"/>
    <property type="match status" value="1"/>
</dbReference>
<organism evidence="3 4">
    <name type="scientific">Tabrizicola piscis</name>
    <dbReference type="NCBI Taxonomy" id="2494374"/>
    <lineage>
        <taxon>Bacteria</taxon>
        <taxon>Pseudomonadati</taxon>
        <taxon>Pseudomonadota</taxon>
        <taxon>Alphaproteobacteria</taxon>
        <taxon>Rhodobacterales</taxon>
        <taxon>Paracoccaceae</taxon>
        <taxon>Tabrizicola</taxon>
    </lineage>
</organism>
<dbReference type="NCBIfam" id="TIGR00666">
    <property type="entry name" value="PBP4"/>
    <property type="match status" value="1"/>
</dbReference>
<accession>A0A3S8UC72</accession>
<evidence type="ECO:0000313" key="4">
    <source>
        <dbReference type="Proteomes" id="UP000282002"/>
    </source>
</evidence>
<dbReference type="EC" id="3.4.16.4" evidence="3"/>
<dbReference type="PRINTS" id="PR00922">
    <property type="entry name" value="DADACBPTASE3"/>
</dbReference>
<comment type="similarity">
    <text evidence="1">Belongs to the peptidase S13 family.</text>
</comment>
<dbReference type="PANTHER" id="PTHR30023:SF0">
    <property type="entry name" value="PENICILLIN-SENSITIVE CARBOXYPEPTIDASE A"/>
    <property type="match status" value="1"/>
</dbReference>
<protein>
    <submittedName>
        <fullName evidence="3">D-alanyl-D-alanine carboxypeptidase/D-alanyl-D-alanine-endopeptidase</fullName>
        <ecNumber evidence="3">3.4.16.4</ecNumber>
    </submittedName>
</protein>
<keyword evidence="3" id="KW-0121">Carboxypeptidase</keyword>
<evidence type="ECO:0000313" key="3">
    <source>
        <dbReference type="EMBL" id="AZL61075.1"/>
    </source>
</evidence>
<keyword evidence="4" id="KW-1185">Reference proteome</keyword>
<name>A0A3S8UC72_9RHOB</name>
<keyword evidence="3" id="KW-0645">Protease</keyword>
<dbReference type="GO" id="GO:0000270">
    <property type="term" value="P:peptidoglycan metabolic process"/>
    <property type="evidence" value="ECO:0007669"/>
    <property type="project" value="TreeGrafter"/>
</dbReference>
<dbReference type="InterPro" id="IPR000667">
    <property type="entry name" value="Peptidase_S13"/>
</dbReference>
<dbReference type="EMBL" id="CP034328">
    <property type="protein sequence ID" value="AZL61075.1"/>
    <property type="molecule type" value="Genomic_DNA"/>
</dbReference>
<dbReference type="Gene3D" id="3.50.80.20">
    <property type="entry name" value="D-Ala-D-Ala carboxypeptidase C, peptidase S13"/>
    <property type="match status" value="1"/>
</dbReference>
<dbReference type="AlphaFoldDB" id="A0A3S8UC72"/>
<dbReference type="GO" id="GO:0009002">
    <property type="term" value="F:serine-type D-Ala-D-Ala carboxypeptidase activity"/>
    <property type="evidence" value="ECO:0007669"/>
    <property type="project" value="UniProtKB-EC"/>
</dbReference>
<gene>
    <name evidence="3" type="primary">dacB</name>
    <name evidence="3" type="ORF">EI545_07600</name>
</gene>
<dbReference type="PANTHER" id="PTHR30023">
    <property type="entry name" value="D-ALANYL-D-ALANINE CARBOXYPEPTIDASE"/>
    <property type="match status" value="1"/>
</dbReference>
<evidence type="ECO:0000256" key="2">
    <source>
        <dbReference type="ARBA" id="ARBA00022801"/>
    </source>
</evidence>
<dbReference type="Proteomes" id="UP000282002">
    <property type="component" value="Chromosome"/>
</dbReference>
<keyword evidence="2 3" id="KW-0378">Hydrolase</keyword>
<reference evidence="3 4" key="1">
    <citation type="submission" date="2018-12" db="EMBL/GenBank/DDBJ databases">
        <title>Complete genome sequencing of Tabrizicola sp. K13M18.</title>
        <authorList>
            <person name="Bae J.-W."/>
        </authorList>
    </citation>
    <scope>NUCLEOTIDE SEQUENCE [LARGE SCALE GENOMIC DNA]</scope>
    <source>
        <strain evidence="3 4">K13M18</strain>
    </source>
</reference>
<dbReference type="SUPFAM" id="SSF56601">
    <property type="entry name" value="beta-lactamase/transpeptidase-like"/>
    <property type="match status" value="1"/>
</dbReference>
<proteinExistence type="inferred from homology"/>
<dbReference type="Gene3D" id="3.40.710.10">
    <property type="entry name" value="DD-peptidase/beta-lactamase superfamily"/>
    <property type="match status" value="2"/>
</dbReference>
<dbReference type="GO" id="GO:0006508">
    <property type="term" value="P:proteolysis"/>
    <property type="evidence" value="ECO:0007669"/>
    <property type="project" value="InterPro"/>
</dbReference>
<dbReference type="InterPro" id="IPR012338">
    <property type="entry name" value="Beta-lactam/transpept-like"/>
</dbReference>
<sequence length="488" mass="50799">MVLGGLLAGAAYPALAEVMDSSPRPVPRPASGAAKPAAAAGASAGEYAALIAAAKLGGEVSFVVADAKTGEVLASRDPDLALPPASVAKAVTALYALDRLGPAYRFTTRVLATGPVEAGMVQGDLILAGGGDPTLQTDQLGDLVARLAKSGVRGATGRFLYWDGALPRLRGISADQPDHVGYNAAISGLNLNFNRVHFEWKRSGGDWQVAVDARGERFVPEVGMVRVAIASREAPLFTYDAGEVEEWTVASGALGKGGSRWLPVRDPGAYVAEVFRTLARAQGIRLDPPTRTGALPAASELGRVESEPLPDVLRDMLRFSTNLTAECVGLTASGATELEASARGMSDWVRNAFGVAADLRDHSGLGGASRITAAGMVKILLAAEAGKRGLKPILRSVGMKDDAGAVIEGHPVKVLAKSGTLNFVSGLAGYVAPPSGRDLVFAIFTGDPERRDAVPVALREEPEGARAWTKRARRLQGQLVNRWAGAFG</sequence>
<dbReference type="RefSeq" id="WP_125327285.1">
    <property type="nucleotide sequence ID" value="NZ_CP034328.1"/>
</dbReference>
<dbReference type="KEGG" id="taw:EI545_07600"/>